<evidence type="ECO:0000313" key="1">
    <source>
        <dbReference type="EMBL" id="SFM33670.1"/>
    </source>
</evidence>
<dbReference type="AlphaFoldDB" id="A0A1I4Q1X9"/>
<gene>
    <name evidence="1" type="ORF">SAMN04488696_1030</name>
</gene>
<dbReference type="RefSeq" id="WP_281246262.1">
    <property type="nucleotide sequence ID" value="NZ_FOUJ01000001.1"/>
</dbReference>
<name>A0A1I4Q1X9_9EURY</name>
<protein>
    <submittedName>
        <fullName evidence="1">Uncharacterized protein</fullName>
    </submittedName>
</protein>
<dbReference type="Proteomes" id="UP000198535">
    <property type="component" value="Unassembled WGS sequence"/>
</dbReference>
<dbReference type="STRING" id="487685.SAMN04488696_1030"/>
<accession>A0A1I4Q1X9</accession>
<sequence length="41" mass="4933">MSKFHKRDYERKGEKKHEELDAKLLQENLEDLRSTDGEITD</sequence>
<proteinExistence type="predicted"/>
<organism evidence="1 2">
    <name type="scientific">Methanolobus profundi</name>
    <dbReference type="NCBI Taxonomy" id="487685"/>
    <lineage>
        <taxon>Archaea</taxon>
        <taxon>Methanobacteriati</taxon>
        <taxon>Methanobacteriota</taxon>
        <taxon>Stenosarchaea group</taxon>
        <taxon>Methanomicrobia</taxon>
        <taxon>Methanosarcinales</taxon>
        <taxon>Methanosarcinaceae</taxon>
        <taxon>Methanolobus</taxon>
    </lineage>
</organism>
<reference evidence="2" key="1">
    <citation type="submission" date="2016-10" db="EMBL/GenBank/DDBJ databases">
        <authorList>
            <person name="Varghese N."/>
            <person name="Submissions S."/>
        </authorList>
    </citation>
    <scope>NUCLEOTIDE SEQUENCE [LARGE SCALE GENOMIC DNA]</scope>
    <source>
        <strain evidence="2">Mob M</strain>
    </source>
</reference>
<evidence type="ECO:0000313" key="2">
    <source>
        <dbReference type="Proteomes" id="UP000198535"/>
    </source>
</evidence>
<dbReference type="EMBL" id="FOUJ01000001">
    <property type="protein sequence ID" value="SFM33670.1"/>
    <property type="molecule type" value="Genomic_DNA"/>
</dbReference>
<keyword evidence="2" id="KW-1185">Reference proteome</keyword>